<dbReference type="FunFam" id="1.10.510.10:FF:000371">
    <property type="entry name" value="Guanylate cyclase"/>
    <property type="match status" value="1"/>
</dbReference>
<dbReference type="InterPro" id="IPR029787">
    <property type="entry name" value="Nucleotide_cyclase"/>
</dbReference>
<keyword evidence="9" id="KW-0675">Receptor</keyword>
<dbReference type="GO" id="GO:0004016">
    <property type="term" value="F:adenylate cyclase activity"/>
    <property type="evidence" value="ECO:0007669"/>
    <property type="project" value="TreeGrafter"/>
</dbReference>
<keyword evidence="12 14" id="KW-0141">cGMP biosynthesis</keyword>
<dbReference type="PROSITE" id="PS00452">
    <property type="entry name" value="GUANYLATE_CYCLASE_1"/>
    <property type="match status" value="1"/>
</dbReference>
<keyword evidence="4 16" id="KW-0732">Signal</keyword>
<dbReference type="GO" id="GO:0005886">
    <property type="term" value="C:plasma membrane"/>
    <property type="evidence" value="ECO:0007669"/>
    <property type="project" value="TreeGrafter"/>
</dbReference>
<evidence type="ECO:0000259" key="18">
    <source>
        <dbReference type="PROSITE" id="PS50125"/>
    </source>
</evidence>
<dbReference type="SUPFAM" id="SSF55073">
    <property type="entry name" value="Nucleotide cyclase"/>
    <property type="match status" value="1"/>
</dbReference>
<dbReference type="Pfam" id="PF01094">
    <property type="entry name" value="ANF_receptor"/>
    <property type="match status" value="1"/>
</dbReference>
<dbReference type="SMART" id="SM00044">
    <property type="entry name" value="CYCc"/>
    <property type="match status" value="1"/>
</dbReference>
<dbReference type="InterPro" id="IPR001828">
    <property type="entry name" value="ANF_lig-bd_rcpt"/>
</dbReference>
<evidence type="ECO:0000313" key="20">
    <source>
        <dbReference type="Proteomes" id="UP000694395"/>
    </source>
</evidence>
<dbReference type="AlphaFoldDB" id="A0A8C7VSI0"/>
<dbReference type="InterPro" id="IPR001054">
    <property type="entry name" value="A/G_cyclase"/>
</dbReference>
<keyword evidence="6" id="KW-1133">Transmembrane helix</keyword>
<dbReference type="EC" id="4.6.1.2" evidence="2 14"/>
<dbReference type="PROSITE" id="PS50011">
    <property type="entry name" value="PROTEIN_KINASE_DOM"/>
    <property type="match status" value="1"/>
</dbReference>
<dbReference type="GO" id="GO:0005524">
    <property type="term" value="F:ATP binding"/>
    <property type="evidence" value="ECO:0007669"/>
    <property type="project" value="InterPro"/>
</dbReference>
<comment type="similarity">
    <text evidence="13">Belongs to the adenylyl cyclase class-4/guanylyl cyclase family.</text>
</comment>
<comment type="catalytic activity">
    <reaction evidence="14">
        <text>GTP = 3',5'-cyclic GMP + diphosphate</text>
        <dbReference type="Rhea" id="RHEA:13665"/>
        <dbReference type="ChEBI" id="CHEBI:33019"/>
        <dbReference type="ChEBI" id="CHEBI:37565"/>
        <dbReference type="ChEBI" id="CHEBI:57746"/>
        <dbReference type="EC" id="4.6.1.2"/>
    </reaction>
</comment>
<dbReference type="GO" id="GO:0035556">
    <property type="term" value="P:intracellular signal transduction"/>
    <property type="evidence" value="ECO:0007669"/>
    <property type="project" value="InterPro"/>
</dbReference>
<dbReference type="InterPro" id="IPR001170">
    <property type="entry name" value="ANPR/GUC"/>
</dbReference>
<comment type="subcellular location">
    <subcellularLocation>
        <location evidence="1">Membrane</location>
        <topology evidence="1">Single-pass type I membrane protein</topology>
    </subcellularLocation>
</comment>
<evidence type="ECO:0000256" key="1">
    <source>
        <dbReference type="ARBA" id="ARBA00004479"/>
    </source>
</evidence>
<dbReference type="InterPro" id="IPR000719">
    <property type="entry name" value="Prot_kinase_dom"/>
</dbReference>
<feature type="signal peptide" evidence="16">
    <location>
        <begin position="1"/>
        <end position="27"/>
    </location>
</feature>
<dbReference type="InterPro" id="IPR028082">
    <property type="entry name" value="Peripla_BP_I"/>
</dbReference>
<evidence type="ECO:0000256" key="5">
    <source>
        <dbReference type="ARBA" id="ARBA00022741"/>
    </source>
</evidence>
<evidence type="ECO:0000256" key="16">
    <source>
        <dbReference type="SAM" id="SignalP"/>
    </source>
</evidence>
<keyword evidence="7" id="KW-0342">GTP-binding</keyword>
<evidence type="ECO:0000256" key="9">
    <source>
        <dbReference type="ARBA" id="ARBA00023170"/>
    </source>
</evidence>
<protein>
    <recommendedName>
        <fullName evidence="2 14">Guanylate cyclase</fullName>
        <ecNumber evidence="2 14">4.6.1.2</ecNumber>
    </recommendedName>
</protein>
<evidence type="ECO:0000256" key="13">
    <source>
        <dbReference type="RuleBase" id="RU000405"/>
    </source>
</evidence>
<evidence type="ECO:0000256" key="14">
    <source>
        <dbReference type="RuleBase" id="RU003431"/>
    </source>
</evidence>
<reference evidence="19" key="3">
    <citation type="submission" date="2025-09" db="UniProtKB">
        <authorList>
            <consortium name="Ensembl"/>
        </authorList>
    </citation>
    <scope>IDENTIFICATION</scope>
</reference>
<dbReference type="PANTHER" id="PTHR11920:SF491">
    <property type="entry name" value="GUANYLATE CYCLASE"/>
    <property type="match status" value="1"/>
</dbReference>
<dbReference type="GO" id="GO:0004672">
    <property type="term" value="F:protein kinase activity"/>
    <property type="evidence" value="ECO:0007669"/>
    <property type="project" value="InterPro"/>
</dbReference>
<dbReference type="FunFam" id="3.30.70.1230:FF:000004">
    <property type="entry name" value="Guanylate cyclase"/>
    <property type="match status" value="1"/>
</dbReference>
<reference evidence="19" key="2">
    <citation type="submission" date="2025-08" db="UniProtKB">
        <authorList>
            <consortium name="Ensembl"/>
        </authorList>
    </citation>
    <scope>IDENTIFICATION</scope>
</reference>
<dbReference type="GO" id="GO:0005525">
    <property type="term" value="F:GTP binding"/>
    <property type="evidence" value="ECO:0007669"/>
    <property type="project" value="UniProtKB-KW"/>
</dbReference>
<dbReference type="SUPFAM" id="SSF56112">
    <property type="entry name" value="Protein kinase-like (PK-like)"/>
    <property type="match status" value="1"/>
</dbReference>
<dbReference type="PANTHER" id="PTHR11920">
    <property type="entry name" value="GUANYLYL CYCLASE"/>
    <property type="match status" value="1"/>
</dbReference>
<dbReference type="Gene3D" id="3.30.70.1230">
    <property type="entry name" value="Nucleotide cyclase"/>
    <property type="match status" value="1"/>
</dbReference>
<evidence type="ECO:0000256" key="8">
    <source>
        <dbReference type="ARBA" id="ARBA00023136"/>
    </source>
</evidence>
<evidence type="ECO:0000259" key="17">
    <source>
        <dbReference type="PROSITE" id="PS50011"/>
    </source>
</evidence>
<reference evidence="19" key="1">
    <citation type="submission" date="2020-07" db="EMBL/GenBank/DDBJ databases">
        <title>A long reads based de novo assembly of the rainbow trout Arlee double haploid line genome.</title>
        <authorList>
            <person name="Gao G."/>
            <person name="Palti Y."/>
        </authorList>
    </citation>
    <scope>NUCLEOTIDE SEQUENCE [LARGE SCALE GENOMIC DNA]</scope>
</reference>
<keyword evidence="8" id="KW-0472">Membrane</keyword>
<feature type="domain" description="Protein kinase" evidence="17">
    <location>
        <begin position="465"/>
        <end position="745"/>
    </location>
</feature>
<dbReference type="GO" id="GO:0004383">
    <property type="term" value="F:guanylate cyclase activity"/>
    <property type="evidence" value="ECO:0007669"/>
    <property type="project" value="UniProtKB-EC"/>
</dbReference>
<evidence type="ECO:0000256" key="4">
    <source>
        <dbReference type="ARBA" id="ARBA00022729"/>
    </source>
</evidence>
<accession>A0A8C7VSI0</accession>
<dbReference type="Gene3D" id="3.40.50.2300">
    <property type="match status" value="2"/>
</dbReference>
<keyword evidence="15" id="KW-0175">Coiled coil</keyword>
<dbReference type="Ensembl" id="ENSOMYT00000047900.2">
    <property type="protein sequence ID" value="ENSOMYP00000043975.2"/>
    <property type="gene ID" value="ENSOMYG00000018988.2"/>
</dbReference>
<evidence type="ECO:0000256" key="12">
    <source>
        <dbReference type="ARBA" id="ARBA00023293"/>
    </source>
</evidence>
<keyword evidence="10" id="KW-0325">Glycoprotein</keyword>
<feature type="coiled-coil region" evidence="15">
    <location>
        <begin position="751"/>
        <end position="782"/>
    </location>
</feature>
<dbReference type="PROSITE" id="PS50125">
    <property type="entry name" value="GUANYLATE_CYCLASE_2"/>
    <property type="match status" value="1"/>
</dbReference>
<dbReference type="Proteomes" id="UP000694395">
    <property type="component" value="Chromosome 18"/>
</dbReference>
<sequence length="1000" mass="113949">MQKTRTRWWQGRLGVPLLFLVFPLLRTEPLQLELSFNGLSEPQNVTLAAILPLHNTEYPWAWPRVGPALIRALERVNDEPTLLPGHRLRIVYDSSESKDGVCSDSVAPLVAVDLKFSYDPWAFIGPGCDYASSPVGRFTTHWDVPMVTAGAAAIGFNMYTSITNTGPTHKKLGEFGVRLHRHFGWHRHAMLMFSDNKDDDRPYYFTAEGLYTQLQLDNITTADKVFNEQTGPVQYDDLISDISQSARVVYMCCSWDTFRRLMVQFWREGLPPEDYAFFFIDLFGHSLRKQPARPWYRGDSEDHAAKKMNLIAGGFYDGVMLYSQALNETMTEAGGRPRGDTVTKRMWNRTYHGESLQIHTHMCIVSVYNSSLKELVPVPGMKVQWPGGAPPQDIPDCGFKNDKPACLARMHQRTPWASFINIKIVHIKIVTKLKLENELAAQLWRVQWEDVQMSDLEKVLRRACSRLTLSLRGSNYGSFLTMEGNFQIYAKTGYYKGNISAIKYVTNKKRIELTRRVLFELKHMRDVQNEHLTRFIGACIDPPNICIITEYCPRGSLQDLMESETITLDWMFRYSLINDIVKGMAFLHNSVIVSHGNLKSSNCVVDSRFVLKITDYGLASFREKSNMEDTHAYYARKLWAAPELLRADSPPPCGTQKGDIYSFGIILQELALLRGVFHVEGDTLSPKEIVERVALGQWPYLRPSLCPQSHSEEVGQLMQRCWSEDVNERPEFHHIKLLLRKHNRGYGSNILDNLLSRMEQYANNLEELVEERTQAYHEEKRKAEALLYQILPHSVAEQLKRGETVQAEAFDSVTIYFSDIVGFTAISAESTPMQVVTLLNDLYTCFDAIIDNFDVYKVETIGDAYMVVSGLPVRNGNLHGREIARMSLALLEAVHSFRIRHRPAQQLFLRSGIHSGPVCAGVVGLKMPRFCLFGDTVNTASRMESNGEALKIHVSEATRTVLDDFNCFQLELRGDVEMKGKGRMKTYWLLGESTNVFSIF</sequence>
<dbReference type="InterPro" id="IPR001245">
    <property type="entry name" value="Ser-Thr/Tyr_kinase_cat_dom"/>
</dbReference>
<dbReference type="GeneTree" id="ENSGT00940000156985"/>
<dbReference type="SUPFAM" id="SSF53822">
    <property type="entry name" value="Periplasmic binding protein-like I"/>
    <property type="match status" value="1"/>
</dbReference>
<dbReference type="InterPro" id="IPR011009">
    <property type="entry name" value="Kinase-like_dom_sf"/>
</dbReference>
<dbReference type="InterPro" id="IPR018297">
    <property type="entry name" value="A/G_cyclase_CS"/>
</dbReference>
<dbReference type="CDD" id="cd07302">
    <property type="entry name" value="CHD"/>
    <property type="match status" value="1"/>
</dbReference>
<evidence type="ECO:0000256" key="10">
    <source>
        <dbReference type="ARBA" id="ARBA00023180"/>
    </source>
</evidence>
<evidence type="ECO:0000256" key="6">
    <source>
        <dbReference type="ARBA" id="ARBA00022989"/>
    </source>
</evidence>
<dbReference type="CDD" id="cd14042">
    <property type="entry name" value="PK_GC-A_B"/>
    <property type="match status" value="1"/>
</dbReference>
<feature type="chain" id="PRO_5035472457" description="Guanylate cyclase" evidence="16">
    <location>
        <begin position="28"/>
        <end position="1000"/>
    </location>
</feature>
<dbReference type="GO" id="GO:0007168">
    <property type="term" value="P:receptor guanylyl cyclase signaling pathway"/>
    <property type="evidence" value="ECO:0007669"/>
    <property type="project" value="TreeGrafter"/>
</dbReference>
<dbReference type="Pfam" id="PF07714">
    <property type="entry name" value="PK_Tyr_Ser-Thr"/>
    <property type="match status" value="1"/>
</dbReference>
<dbReference type="GO" id="GO:0001653">
    <property type="term" value="F:peptide receptor activity"/>
    <property type="evidence" value="ECO:0007669"/>
    <property type="project" value="TreeGrafter"/>
</dbReference>
<keyword evidence="5" id="KW-0547">Nucleotide-binding</keyword>
<name>A0A8C7VSI0_ONCMY</name>
<dbReference type="Pfam" id="PF00211">
    <property type="entry name" value="Guanylate_cyc"/>
    <property type="match status" value="1"/>
</dbReference>
<dbReference type="Gene3D" id="1.10.510.10">
    <property type="entry name" value="Transferase(Phosphotransferase) domain 1"/>
    <property type="match status" value="1"/>
</dbReference>
<dbReference type="PRINTS" id="PR00255">
    <property type="entry name" value="NATPEPTIDER"/>
</dbReference>
<evidence type="ECO:0000256" key="11">
    <source>
        <dbReference type="ARBA" id="ARBA00023239"/>
    </source>
</evidence>
<evidence type="ECO:0000256" key="3">
    <source>
        <dbReference type="ARBA" id="ARBA00022692"/>
    </source>
</evidence>
<proteinExistence type="inferred from homology"/>
<dbReference type="InterPro" id="IPR050401">
    <property type="entry name" value="Cyclic_nucleotide_synthase"/>
</dbReference>
<gene>
    <name evidence="19" type="primary">LOC110496297</name>
</gene>
<keyword evidence="3" id="KW-0812">Transmembrane</keyword>
<dbReference type="FunFam" id="3.30.200.20:FF:001106">
    <property type="entry name" value="Guanylate cyclase"/>
    <property type="match status" value="1"/>
</dbReference>
<evidence type="ECO:0000256" key="7">
    <source>
        <dbReference type="ARBA" id="ARBA00023134"/>
    </source>
</evidence>
<feature type="domain" description="Guanylate cyclase" evidence="18">
    <location>
        <begin position="814"/>
        <end position="944"/>
    </location>
</feature>
<evidence type="ECO:0000313" key="19">
    <source>
        <dbReference type="Ensembl" id="ENSOMYP00000043975.2"/>
    </source>
</evidence>
<keyword evidence="11 13" id="KW-0456">Lyase</keyword>
<organism evidence="19 20">
    <name type="scientific">Oncorhynchus mykiss</name>
    <name type="common">Rainbow trout</name>
    <name type="synonym">Salmo gairdneri</name>
    <dbReference type="NCBI Taxonomy" id="8022"/>
    <lineage>
        <taxon>Eukaryota</taxon>
        <taxon>Metazoa</taxon>
        <taxon>Chordata</taxon>
        <taxon>Craniata</taxon>
        <taxon>Vertebrata</taxon>
        <taxon>Euteleostomi</taxon>
        <taxon>Actinopterygii</taxon>
        <taxon>Neopterygii</taxon>
        <taxon>Teleostei</taxon>
        <taxon>Protacanthopterygii</taxon>
        <taxon>Salmoniformes</taxon>
        <taxon>Salmonidae</taxon>
        <taxon>Salmoninae</taxon>
        <taxon>Oncorhynchus</taxon>
    </lineage>
</organism>
<evidence type="ECO:0000256" key="2">
    <source>
        <dbReference type="ARBA" id="ARBA00012202"/>
    </source>
</evidence>
<keyword evidence="20" id="KW-1185">Reference proteome</keyword>
<evidence type="ECO:0000256" key="15">
    <source>
        <dbReference type="SAM" id="Coils"/>
    </source>
</evidence>